<reference evidence="2 3" key="1">
    <citation type="submission" date="2018-05" db="EMBL/GenBank/DDBJ databases">
        <title>Micromonosporas from Atacama Desert.</title>
        <authorList>
            <person name="Carro L."/>
            <person name="Golinska P."/>
            <person name="Klenk H.-P."/>
            <person name="Goodfellow M."/>
        </authorList>
    </citation>
    <scope>NUCLEOTIDE SEQUENCE [LARGE SCALE GENOMIC DNA]</scope>
    <source>
        <strain evidence="2 3">4G51</strain>
    </source>
</reference>
<gene>
    <name evidence="2" type="ORF">DKT69_34815</name>
</gene>
<name>A0A317CYZ8_9ACTN</name>
<accession>A0A317CYZ8</accession>
<evidence type="ECO:0000256" key="1">
    <source>
        <dbReference type="SAM" id="MobiDB-lite"/>
    </source>
</evidence>
<dbReference type="NCBIfam" id="NF033179">
    <property type="entry name" value="TnsA_like_Actin"/>
    <property type="match status" value="1"/>
</dbReference>
<sequence>MSRPQAAAPRQGRLAAGQVDVSFVGDDGQDRREPLDQCWMQPFEAARTVNRTRSKRGSKGFAGLWWFATTADHVGYESWLQRDHVMAWDFDPTVMSLTPRPLRLTWQRDGKTVTHTPDFFARLRDGTAVVIEVRSQRRRGRDAQPMGEPIAYACQEVGWTVWRVDVMDPVRTANLRWLSGYRHPRCHDARRAASLQRVFADGAALMDGARQVGDPIAVLPTLFHLLWRQVLQTDLDEAPLGAGSLVRGGA</sequence>
<evidence type="ECO:0000313" key="2">
    <source>
        <dbReference type="EMBL" id="PWR07434.1"/>
    </source>
</evidence>
<feature type="region of interest" description="Disordered" evidence="1">
    <location>
        <begin position="1"/>
        <end position="27"/>
    </location>
</feature>
<dbReference type="EMBL" id="QGKS01000479">
    <property type="protein sequence ID" value="PWR07434.1"/>
    <property type="molecule type" value="Genomic_DNA"/>
</dbReference>
<proteinExistence type="predicted"/>
<dbReference type="OrthoDB" id="3403133at2"/>
<evidence type="ECO:0008006" key="4">
    <source>
        <dbReference type="Google" id="ProtNLM"/>
    </source>
</evidence>
<protein>
    <recommendedName>
        <fullName evidence="4">TnsA-like heteromeric transposase endonuclease subunit</fullName>
    </recommendedName>
</protein>
<dbReference type="AlphaFoldDB" id="A0A317CYZ8"/>
<organism evidence="2 3">
    <name type="scientific">Micromonospora sicca</name>
    <dbReference type="NCBI Taxonomy" id="2202420"/>
    <lineage>
        <taxon>Bacteria</taxon>
        <taxon>Bacillati</taxon>
        <taxon>Actinomycetota</taxon>
        <taxon>Actinomycetes</taxon>
        <taxon>Micromonosporales</taxon>
        <taxon>Micromonosporaceae</taxon>
        <taxon>Micromonospora</taxon>
    </lineage>
</organism>
<dbReference type="InterPro" id="IPR048000">
    <property type="entry name" value="TnsA-like"/>
</dbReference>
<evidence type="ECO:0000313" key="3">
    <source>
        <dbReference type="Proteomes" id="UP000246050"/>
    </source>
</evidence>
<comment type="caution">
    <text evidence="2">The sequence shown here is derived from an EMBL/GenBank/DDBJ whole genome shotgun (WGS) entry which is preliminary data.</text>
</comment>
<dbReference type="RefSeq" id="WP_109805622.1">
    <property type="nucleotide sequence ID" value="NZ_QGKS01000479.1"/>
</dbReference>
<dbReference type="Proteomes" id="UP000246050">
    <property type="component" value="Unassembled WGS sequence"/>
</dbReference>